<sequence length="34" mass="3781">MPTQPSTNPPPLDMNSIKEPVFYYTACALPNDPM</sequence>
<organism evidence="1 2">
    <name type="scientific">Rotaria magnacalcarata</name>
    <dbReference type="NCBI Taxonomy" id="392030"/>
    <lineage>
        <taxon>Eukaryota</taxon>
        <taxon>Metazoa</taxon>
        <taxon>Spiralia</taxon>
        <taxon>Gnathifera</taxon>
        <taxon>Rotifera</taxon>
        <taxon>Eurotatoria</taxon>
        <taxon>Bdelloidea</taxon>
        <taxon>Philodinida</taxon>
        <taxon>Philodinidae</taxon>
        <taxon>Rotaria</taxon>
    </lineage>
</organism>
<protein>
    <submittedName>
        <fullName evidence="1">Uncharacterized protein</fullName>
    </submittedName>
</protein>
<reference evidence="1" key="1">
    <citation type="submission" date="2021-02" db="EMBL/GenBank/DDBJ databases">
        <authorList>
            <person name="Nowell W R."/>
        </authorList>
    </citation>
    <scope>NUCLEOTIDE SEQUENCE</scope>
</reference>
<feature type="non-terminal residue" evidence="1">
    <location>
        <position position="34"/>
    </location>
</feature>
<evidence type="ECO:0000313" key="2">
    <source>
        <dbReference type="Proteomes" id="UP000681720"/>
    </source>
</evidence>
<accession>A0A8S3ANQ6</accession>
<comment type="caution">
    <text evidence="1">The sequence shown here is derived from an EMBL/GenBank/DDBJ whole genome shotgun (WGS) entry which is preliminary data.</text>
</comment>
<proteinExistence type="predicted"/>
<dbReference type="Proteomes" id="UP000681720">
    <property type="component" value="Unassembled WGS sequence"/>
</dbReference>
<dbReference type="AlphaFoldDB" id="A0A8S3ANQ6"/>
<gene>
    <name evidence="1" type="ORF">GIL414_LOCUS44432</name>
</gene>
<evidence type="ECO:0000313" key="1">
    <source>
        <dbReference type="EMBL" id="CAF4734591.1"/>
    </source>
</evidence>
<name>A0A8S3ANQ6_9BILA</name>
<dbReference type="EMBL" id="CAJOBJ010134046">
    <property type="protein sequence ID" value="CAF4734591.1"/>
    <property type="molecule type" value="Genomic_DNA"/>
</dbReference>